<feature type="compositionally biased region" description="Basic and acidic residues" evidence="1">
    <location>
        <begin position="265"/>
        <end position="293"/>
    </location>
</feature>
<sequence length="299" mass="35044">EYLLTFIKELGYSGKCDMLSTIQTDQMHQPWRTFTAAMYNQKNVDYVALIWEDFMYQADNRKISSARKEHMSYLRFKKFIIDHFISKYNTISMRHKINLHTVRDDSLLGTLKFVSNTKDCQKYGALIPNGMINDDIKLSAAYKTYLDYTTGKVPPKKVRKFKKHASPKLRLSLFLLKNLLRRVIELRDLEKRPLLPPTNNVVIRDTPDNEDESDDVYDEDDNDDDDSNDDDSGNDAQDSERTDSDDDENPSFTLKDYEEEEQDEEYVHTPKKDKHNDEDKMHEEEDDVAKELNGDLNIT</sequence>
<gene>
    <name evidence="2" type="ORF">Tci_540046</name>
</gene>
<proteinExistence type="predicted"/>
<organism evidence="2">
    <name type="scientific">Tanacetum cinerariifolium</name>
    <name type="common">Dalmatian daisy</name>
    <name type="synonym">Chrysanthemum cinerariifolium</name>
    <dbReference type="NCBI Taxonomy" id="118510"/>
    <lineage>
        <taxon>Eukaryota</taxon>
        <taxon>Viridiplantae</taxon>
        <taxon>Streptophyta</taxon>
        <taxon>Embryophyta</taxon>
        <taxon>Tracheophyta</taxon>
        <taxon>Spermatophyta</taxon>
        <taxon>Magnoliopsida</taxon>
        <taxon>eudicotyledons</taxon>
        <taxon>Gunneridae</taxon>
        <taxon>Pentapetalae</taxon>
        <taxon>asterids</taxon>
        <taxon>campanulids</taxon>
        <taxon>Asterales</taxon>
        <taxon>Asteraceae</taxon>
        <taxon>Asteroideae</taxon>
        <taxon>Anthemideae</taxon>
        <taxon>Anthemidinae</taxon>
        <taxon>Tanacetum</taxon>
    </lineage>
</organism>
<protein>
    <submittedName>
        <fullName evidence="2">Uncharacterized protein</fullName>
    </submittedName>
</protein>
<comment type="caution">
    <text evidence="2">The sequence shown here is derived from an EMBL/GenBank/DDBJ whole genome shotgun (WGS) entry which is preliminary data.</text>
</comment>
<evidence type="ECO:0000313" key="2">
    <source>
        <dbReference type="EMBL" id="GEZ68073.1"/>
    </source>
</evidence>
<accession>A0A699IK29</accession>
<feature type="non-terminal residue" evidence="2">
    <location>
        <position position="1"/>
    </location>
</feature>
<feature type="compositionally biased region" description="Acidic residues" evidence="1">
    <location>
        <begin position="208"/>
        <end position="233"/>
    </location>
</feature>
<name>A0A699IK29_TANCI</name>
<evidence type="ECO:0000256" key="1">
    <source>
        <dbReference type="SAM" id="MobiDB-lite"/>
    </source>
</evidence>
<feature type="region of interest" description="Disordered" evidence="1">
    <location>
        <begin position="196"/>
        <end position="299"/>
    </location>
</feature>
<reference evidence="2" key="1">
    <citation type="journal article" date="2019" name="Sci. Rep.">
        <title>Draft genome of Tanacetum cinerariifolium, the natural source of mosquito coil.</title>
        <authorList>
            <person name="Yamashiro T."/>
            <person name="Shiraishi A."/>
            <person name="Satake H."/>
            <person name="Nakayama K."/>
        </authorList>
    </citation>
    <scope>NUCLEOTIDE SEQUENCE</scope>
</reference>
<dbReference type="AlphaFoldDB" id="A0A699IK29"/>
<dbReference type="EMBL" id="BKCJ010309305">
    <property type="protein sequence ID" value="GEZ68073.1"/>
    <property type="molecule type" value="Genomic_DNA"/>
</dbReference>